<organism evidence="1">
    <name type="scientific">bioreactor metagenome</name>
    <dbReference type="NCBI Taxonomy" id="1076179"/>
    <lineage>
        <taxon>unclassified sequences</taxon>
        <taxon>metagenomes</taxon>
        <taxon>ecological metagenomes</taxon>
    </lineage>
</organism>
<sequence length="55" mass="5688">MAAHAVAVLGRNPDVFHRDVTAGFDGRIVQESLLVAGKSHCLIGPDGAAQDFSGI</sequence>
<protein>
    <submittedName>
        <fullName evidence="1">Uncharacterized protein</fullName>
    </submittedName>
</protein>
<reference evidence="1" key="1">
    <citation type="submission" date="2019-08" db="EMBL/GenBank/DDBJ databases">
        <authorList>
            <person name="Kucharzyk K."/>
            <person name="Murdoch R.W."/>
            <person name="Higgins S."/>
            <person name="Loffler F."/>
        </authorList>
    </citation>
    <scope>NUCLEOTIDE SEQUENCE</scope>
</reference>
<gene>
    <name evidence="1" type="ORF">SDC9_174468</name>
</gene>
<name>A0A645GJ92_9ZZZZ</name>
<accession>A0A645GJ92</accession>
<proteinExistence type="predicted"/>
<comment type="caution">
    <text evidence="1">The sequence shown here is derived from an EMBL/GenBank/DDBJ whole genome shotgun (WGS) entry which is preliminary data.</text>
</comment>
<dbReference type="EMBL" id="VSSQ01076795">
    <property type="protein sequence ID" value="MPN27041.1"/>
    <property type="molecule type" value="Genomic_DNA"/>
</dbReference>
<dbReference type="AlphaFoldDB" id="A0A645GJ92"/>
<evidence type="ECO:0000313" key="1">
    <source>
        <dbReference type="EMBL" id="MPN27041.1"/>
    </source>
</evidence>